<dbReference type="PANTHER" id="PTHR46766">
    <property type="entry name" value="GLUTAMINE-RICH PROTEIN 2"/>
    <property type="match status" value="1"/>
</dbReference>
<dbReference type="RefSeq" id="WP_085256723.1">
    <property type="nucleotide sequence ID" value="NZ_AP022573.1"/>
</dbReference>
<evidence type="ECO:0000256" key="1">
    <source>
        <dbReference type="ARBA" id="ARBA00010652"/>
    </source>
</evidence>
<reference evidence="4 5" key="1">
    <citation type="submission" date="2016-01" db="EMBL/GenBank/DDBJ databases">
        <title>The new phylogeny of the genus Mycobacterium.</title>
        <authorList>
            <person name="Tarcisio F."/>
            <person name="Conor M."/>
            <person name="Antonella G."/>
            <person name="Elisabetta G."/>
            <person name="Giulia F.S."/>
            <person name="Sara T."/>
            <person name="Anna F."/>
            <person name="Clotilde B."/>
            <person name="Roberto B."/>
            <person name="Veronica D.S."/>
            <person name="Fabio R."/>
            <person name="Monica P."/>
            <person name="Olivier J."/>
            <person name="Enrico T."/>
            <person name="Nicola S."/>
        </authorList>
    </citation>
    <scope>NUCLEOTIDE SEQUENCE [LARGE SCALE GENOMIC DNA]</scope>
    <source>
        <strain evidence="4 5">DSM 44616</strain>
    </source>
</reference>
<evidence type="ECO:0000313" key="4">
    <source>
        <dbReference type="EMBL" id="ORW70057.1"/>
    </source>
</evidence>
<dbReference type="GO" id="GO:0052572">
    <property type="term" value="P:response to host immune response"/>
    <property type="evidence" value="ECO:0007669"/>
    <property type="project" value="TreeGrafter"/>
</dbReference>
<protein>
    <recommendedName>
        <fullName evidence="6">PPE family protein</fullName>
    </recommendedName>
</protein>
<dbReference type="InterPro" id="IPR038332">
    <property type="entry name" value="PPE_sf"/>
</dbReference>
<dbReference type="AlphaFoldDB" id="A0AAJ3NNI0"/>
<organism evidence="4 5">
    <name type="scientific">Mycobacterium saskatchewanense</name>
    <dbReference type="NCBI Taxonomy" id="220927"/>
    <lineage>
        <taxon>Bacteria</taxon>
        <taxon>Bacillati</taxon>
        <taxon>Actinomycetota</taxon>
        <taxon>Actinomycetes</taxon>
        <taxon>Mycobacteriales</taxon>
        <taxon>Mycobacteriaceae</taxon>
        <taxon>Mycobacterium</taxon>
        <taxon>Mycobacterium simiae complex</taxon>
    </lineage>
</organism>
<evidence type="ECO:0000259" key="2">
    <source>
        <dbReference type="Pfam" id="PF00823"/>
    </source>
</evidence>
<feature type="domain" description="PPE" evidence="2">
    <location>
        <begin position="6"/>
        <end position="167"/>
    </location>
</feature>
<dbReference type="Gene3D" id="1.20.1260.20">
    <property type="entry name" value="PPE superfamily"/>
    <property type="match status" value="1"/>
</dbReference>
<sequence length="410" mass="40657">MTIDLGSLPPEISSAQIYAGPGSSSLMAAASAWNGLAAELTSAALSYDKVVTSLSSEEWLGPASASMAAAVQPYVQWMTTTAGQAEEAAAQAQSAAAAYETVLASVVPPPLIALNRSELSQAMSTNVLGQNNGIIAQLEAQYAQFWAQNAAALYSYAGQSATATKVTPFQSSPNIVNQAGVTQQAAATAAAATTPAASLQQQLQGFLTQIQSQLGLLASPSGTNSLVNQLSSSNPLLTELWFLVSGQTVLPSNMGTFLSGYSNYASFFYNTEGLPYFSVGMGNFGVQIAKTTGMIGGAAPAAAAAVPKALPGLGGLLGGGAAAHTAASIGGASSIGKLSVPASWAGATNAVSHATAVPVSSISAAPEAAGQPGNLLGGMPLAGVGNGGVGGAGPRYGFKPTVMARPPLGG</sequence>
<dbReference type="SUPFAM" id="SSF140459">
    <property type="entry name" value="PE/PPE dimer-like"/>
    <property type="match status" value="1"/>
</dbReference>
<dbReference type="EMBL" id="LQPR01000041">
    <property type="protein sequence ID" value="ORW70057.1"/>
    <property type="molecule type" value="Genomic_DNA"/>
</dbReference>
<dbReference type="Proteomes" id="UP000193387">
    <property type="component" value="Unassembled WGS sequence"/>
</dbReference>
<dbReference type="InterPro" id="IPR000030">
    <property type="entry name" value="PPE_dom"/>
</dbReference>
<comment type="caution">
    <text evidence="4">The sequence shown here is derived from an EMBL/GenBank/DDBJ whole genome shotgun (WGS) entry which is preliminary data.</text>
</comment>
<gene>
    <name evidence="4" type="ORF">AWC23_17850</name>
</gene>
<keyword evidence="5" id="KW-1185">Reference proteome</keyword>
<dbReference type="Pfam" id="PF12484">
    <property type="entry name" value="PPE-SVP"/>
    <property type="match status" value="1"/>
</dbReference>
<feature type="domain" description="PPE family C-terminal" evidence="3">
    <location>
        <begin position="326"/>
        <end position="406"/>
    </location>
</feature>
<comment type="similarity">
    <text evidence="1">Belongs to the mycobacterial PPE family.</text>
</comment>
<evidence type="ECO:0008006" key="6">
    <source>
        <dbReference type="Google" id="ProtNLM"/>
    </source>
</evidence>
<evidence type="ECO:0000259" key="3">
    <source>
        <dbReference type="Pfam" id="PF12484"/>
    </source>
</evidence>
<dbReference type="InterPro" id="IPR022171">
    <property type="entry name" value="PPE_C"/>
</dbReference>
<accession>A0AAJ3NNI0</accession>
<name>A0AAJ3NNI0_9MYCO</name>
<dbReference type="Pfam" id="PF00823">
    <property type="entry name" value="PPE"/>
    <property type="match status" value="1"/>
</dbReference>
<dbReference type="PANTHER" id="PTHR46766:SF1">
    <property type="entry name" value="GLUTAMINE-RICH PROTEIN 2"/>
    <property type="match status" value="1"/>
</dbReference>
<proteinExistence type="inferred from homology"/>
<evidence type="ECO:0000313" key="5">
    <source>
        <dbReference type="Proteomes" id="UP000193387"/>
    </source>
</evidence>